<dbReference type="InterPro" id="IPR043136">
    <property type="entry name" value="B30.2/SPRY_sf"/>
</dbReference>
<feature type="non-terminal residue" evidence="2">
    <location>
        <position position="1"/>
    </location>
</feature>
<dbReference type="AlphaFoldDB" id="A0ABD0NYB9"/>
<dbReference type="Gene3D" id="2.60.120.920">
    <property type="match status" value="1"/>
</dbReference>
<reference evidence="2 3" key="1">
    <citation type="submission" date="2024-05" db="EMBL/GenBank/DDBJ databases">
        <title>Genome sequencing and assembly of Indian major carp, Cirrhinus mrigala (Hamilton, 1822).</title>
        <authorList>
            <person name="Mohindra V."/>
            <person name="Chowdhury L.M."/>
            <person name="Lal K."/>
            <person name="Jena J.K."/>
        </authorList>
    </citation>
    <scope>NUCLEOTIDE SEQUENCE [LARGE SCALE GENOMIC DNA]</scope>
    <source>
        <strain evidence="2">CM1030</strain>
        <tissue evidence="2">Blood</tissue>
    </source>
</reference>
<feature type="domain" description="B30.2/SPRY" evidence="1">
    <location>
        <begin position="1"/>
        <end position="77"/>
    </location>
</feature>
<gene>
    <name evidence="2" type="ORF">M9458_038727</name>
</gene>
<evidence type="ECO:0000313" key="2">
    <source>
        <dbReference type="EMBL" id="KAL0166883.1"/>
    </source>
</evidence>
<evidence type="ECO:0000313" key="3">
    <source>
        <dbReference type="Proteomes" id="UP001529510"/>
    </source>
</evidence>
<proteinExistence type="predicted"/>
<evidence type="ECO:0000259" key="1">
    <source>
        <dbReference type="PROSITE" id="PS50188"/>
    </source>
</evidence>
<dbReference type="InterPro" id="IPR013320">
    <property type="entry name" value="ConA-like_dom_sf"/>
</dbReference>
<organism evidence="2 3">
    <name type="scientific">Cirrhinus mrigala</name>
    <name type="common">Mrigala</name>
    <dbReference type="NCBI Taxonomy" id="683832"/>
    <lineage>
        <taxon>Eukaryota</taxon>
        <taxon>Metazoa</taxon>
        <taxon>Chordata</taxon>
        <taxon>Craniata</taxon>
        <taxon>Vertebrata</taxon>
        <taxon>Euteleostomi</taxon>
        <taxon>Actinopterygii</taxon>
        <taxon>Neopterygii</taxon>
        <taxon>Teleostei</taxon>
        <taxon>Ostariophysi</taxon>
        <taxon>Cypriniformes</taxon>
        <taxon>Cyprinidae</taxon>
        <taxon>Labeoninae</taxon>
        <taxon>Labeonini</taxon>
        <taxon>Cirrhinus</taxon>
    </lineage>
</organism>
<dbReference type="PROSITE" id="PS50188">
    <property type="entry name" value="B302_SPRY"/>
    <property type="match status" value="1"/>
</dbReference>
<dbReference type="PRINTS" id="PR01407">
    <property type="entry name" value="BUTYPHLNCDUF"/>
</dbReference>
<dbReference type="SMART" id="SM00589">
    <property type="entry name" value="PRY"/>
    <property type="match status" value="1"/>
</dbReference>
<sequence>TANPYLILSDERKQKLSKNPERFNKDVCVLGKEGFSSGRFYFEVQVKGKTKWDLGVARECIARKGEIPLNPSNGYWT</sequence>
<dbReference type="InterPro" id="IPR006574">
    <property type="entry name" value="PRY"/>
</dbReference>
<dbReference type="Pfam" id="PF13765">
    <property type="entry name" value="PRY"/>
    <property type="match status" value="1"/>
</dbReference>
<protein>
    <recommendedName>
        <fullName evidence="1">B30.2/SPRY domain-containing protein</fullName>
    </recommendedName>
</protein>
<dbReference type="Proteomes" id="UP001529510">
    <property type="component" value="Unassembled WGS sequence"/>
</dbReference>
<keyword evidence="3" id="KW-1185">Reference proteome</keyword>
<dbReference type="PANTHER" id="PTHR24103">
    <property type="entry name" value="E3 UBIQUITIN-PROTEIN LIGASE TRIM"/>
    <property type="match status" value="1"/>
</dbReference>
<accession>A0ABD0NYB9</accession>
<dbReference type="InterPro" id="IPR003879">
    <property type="entry name" value="Butyrophylin_SPRY"/>
</dbReference>
<name>A0ABD0NYB9_CIRMR</name>
<comment type="caution">
    <text evidence="2">The sequence shown here is derived from an EMBL/GenBank/DDBJ whole genome shotgun (WGS) entry which is preliminary data.</text>
</comment>
<dbReference type="InterPro" id="IPR001870">
    <property type="entry name" value="B30.2/SPRY"/>
</dbReference>
<feature type="non-terminal residue" evidence="2">
    <location>
        <position position="77"/>
    </location>
</feature>
<dbReference type="SUPFAM" id="SSF49899">
    <property type="entry name" value="Concanavalin A-like lectins/glucanases"/>
    <property type="match status" value="1"/>
</dbReference>
<dbReference type="InterPro" id="IPR050143">
    <property type="entry name" value="TRIM/RBCC"/>
</dbReference>
<dbReference type="EMBL" id="JAMKFB020000019">
    <property type="protein sequence ID" value="KAL0166883.1"/>
    <property type="molecule type" value="Genomic_DNA"/>
</dbReference>